<dbReference type="PhylomeDB" id="A0A060TA68"/>
<dbReference type="SUPFAM" id="SSF51011">
    <property type="entry name" value="Glycosyl hydrolase domain"/>
    <property type="match status" value="1"/>
</dbReference>
<dbReference type="GO" id="GO:0005975">
    <property type="term" value="P:carbohydrate metabolic process"/>
    <property type="evidence" value="ECO:0007669"/>
    <property type="project" value="InterPro"/>
</dbReference>
<dbReference type="Pfam" id="PF13802">
    <property type="entry name" value="Gal_mutarotas_2"/>
    <property type="match status" value="1"/>
</dbReference>
<dbReference type="SUPFAM" id="SSF51445">
    <property type="entry name" value="(Trans)glycosidases"/>
    <property type="match status" value="1"/>
</dbReference>
<name>A0A060TA68_BLAAD</name>
<evidence type="ECO:0000256" key="4">
    <source>
        <dbReference type="ARBA" id="ARBA00022729"/>
    </source>
</evidence>
<evidence type="ECO:0000256" key="5">
    <source>
        <dbReference type="ARBA" id="ARBA00022801"/>
    </source>
</evidence>
<keyword evidence="5 10" id="KW-0378">Hydrolase</keyword>
<accession>A0A060TA68</accession>
<evidence type="ECO:0000256" key="9">
    <source>
        <dbReference type="ARBA" id="ARBA00042895"/>
    </source>
</evidence>
<evidence type="ECO:0000259" key="13">
    <source>
        <dbReference type="Pfam" id="PF13802"/>
    </source>
</evidence>
<dbReference type="Gene3D" id="2.60.40.1180">
    <property type="entry name" value="Golgi alpha-mannosidase II"/>
    <property type="match status" value="2"/>
</dbReference>
<dbReference type="InterPro" id="IPR048395">
    <property type="entry name" value="Glyco_hydro_31_C"/>
</dbReference>
<dbReference type="Pfam" id="PF21365">
    <property type="entry name" value="Glyco_hydro_31_3rd"/>
    <property type="match status" value="1"/>
</dbReference>
<evidence type="ECO:0000256" key="7">
    <source>
        <dbReference type="ARBA" id="ARBA00023180"/>
    </source>
</evidence>
<evidence type="ECO:0000256" key="2">
    <source>
        <dbReference type="ARBA" id="ARBA00004833"/>
    </source>
</evidence>
<dbReference type="GO" id="GO:0090599">
    <property type="term" value="F:alpha-glucosidase activity"/>
    <property type="evidence" value="ECO:0007669"/>
    <property type="project" value="TreeGrafter"/>
</dbReference>
<dbReference type="SUPFAM" id="SSF74650">
    <property type="entry name" value="Galactose mutarotase-like"/>
    <property type="match status" value="1"/>
</dbReference>
<dbReference type="Gene3D" id="3.20.20.80">
    <property type="entry name" value="Glycosidases"/>
    <property type="match status" value="1"/>
</dbReference>
<feature type="domain" description="Glycoside hydrolase family 31 TIM barrel" evidence="12">
    <location>
        <begin position="370"/>
        <end position="697"/>
    </location>
</feature>
<evidence type="ECO:0000256" key="10">
    <source>
        <dbReference type="RuleBase" id="RU361185"/>
    </source>
</evidence>
<reference evidence="15" key="2">
    <citation type="submission" date="2014-06" db="EMBL/GenBank/DDBJ databases">
        <title>The complete genome of Blastobotrys (Arxula) adeninivorans LS3 - a yeast of biotechnological interest.</title>
        <authorList>
            <person name="Kunze G."/>
            <person name="Gaillardin C."/>
            <person name="Czernicka M."/>
            <person name="Durrens P."/>
            <person name="Martin T."/>
            <person name="Boer E."/>
            <person name="Gabaldon T."/>
            <person name="Cruz J."/>
            <person name="Talla E."/>
            <person name="Marck C."/>
            <person name="Goffeau A."/>
            <person name="Barbe V."/>
            <person name="Baret P."/>
            <person name="Baronian K."/>
            <person name="Beier S."/>
            <person name="Bleykasten C."/>
            <person name="Bode R."/>
            <person name="Casaregola S."/>
            <person name="Despons L."/>
            <person name="Fairhead C."/>
            <person name="Giersberg M."/>
            <person name="Gierski P."/>
            <person name="Hahnel U."/>
            <person name="Hartmann A."/>
            <person name="Jankowska D."/>
            <person name="Jubin C."/>
            <person name="Jung P."/>
            <person name="Lafontaine I."/>
            <person name="Leh-Louis V."/>
            <person name="Lemaire M."/>
            <person name="Marcet-Houben M."/>
            <person name="Mascher M."/>
            <person name="Morel G."/>
            <person name="Richard G.-F."/>
            <person name="Riechen J."/>
            <person name="Sacerdot C."/>
            <person name="Sarkar A."/>
            <person name="Savel G."/>
            <person name="Schacherer J."/>
            <person name="Sherman D."/>
            <person name="Straub M.-L."/>
            <person name="Stein N."/>
            <person name="Thierry A."/>
            <person name="Trautwein-Schult A."/>
            <person name="Westhof E."/>
            <person name="Worch S."/>
            <person name="Dujon B."/>
            <person name="Souciet J.-L."/>
            <person name="Wincker P."/>
            <person name="Scholz U."/>
            <person name="Neuveglise N."/>
        </authorList>
    </citation>
    <scope>NUCLEOTIDE SEQUENCE</scope>
    <source>
        <strain evidence="15">LS3</strain>
    </source>
</reference>
<dbReference type="GO" id="GO:0030246">
    <property type="term" value="F:carbohydrate binding"/>
    <property type="evidence" value="ECO:0007669"/>
    <property type="project" value="InterPro"/>
</dbReference>
<feature type="domain" description="Glycosyl hydrolase family 31 C-terminal" evidence="14">
    <location>
        <begin position="706"/>
        <end position="793"/>
    </location>
</feature>
<dbReference type="Pfam" id="PF01055">
    <property type="entry name" value="Glyco_hydro_31_2nd"/>
    <property type="match status" value="1"/>
</dbReference>
<dbReference type="InterPro" id="IPR011013">
    <property type="entry name" value="Gal_mutarotase_sf_dom"/>
</dbReference>
<comment type="pathway">
    <text evidence="2">Glycan metabolism; N-glycan metabolism.</text>
</comment>
<reference evidence="15" key="1">
    <citation type="submission" date="2014-02" db="EMBL/GenBank/DDBJ databases">
        <authorList>
            <person name="Genoscope - CEA"/>
        </authorList>
    </citation>
    <scope>NUCLEOTIDE SEQUENCE</scope>
    <source>
        <strain evidence="15">LS3</strain>
    </source>
</reference>
<gene>
    <name evidence="15" type="ORF">GNLVRS02_ARAD1C42966g</name>
</gene>
<dbReference type="InterPro" id="IPR025887">
    <property type="entry name" value="Glyco_hydro_31_N_dom"/>
</dbReference>
<evidence type="ECO:0000259" key="14">
    <source>
        <dbReference type="Pfam" id="PF21365"/>
    </source>
</evidence>
<feature type="signal peptide" evidence="11">
    <location>
        <begin position="1"/>
        <end position="22"/>
    </location>
</feature>
<comment type="subcellular location">
    <subcellularLocation>
        <location evidence="1">Endoplasmic reticulum</location>
    </subcellularLocation>
</comment>
<feature type="chain" id="PRO_5001588076" description="Glucosidase II subunit alpha" evidence="11">
    <location>
        <begin position="23"/>
        <end position="930"/>
    </location>
</feature>
<dbReference type="InterPro" id="IPR013780">
    <property type="entry name" value="Glyco_hydro_b"/>
</dbReference>
<dbReference type="PANTHER" id="PTHR22762">
    <property type="entry name" value="ALPHA-GLUCOSIDASE"/>
    <property type="match status" value="1"/>
</dbReference>
<evidence type="ECO:0000256" key="1">
    <source>
        <dbReference type="ARBA" id="ARBA00004240"/>
    </source>
</evidence>
<dbReference type="GO" id="GO:0017177">
    <property type="term" value="C:glucosidase II complex"/>
    <property type="evidence" value="ECO:0007669"/>
    <property type="project" value="TreeGrafter"/>
</dbReference>
<dbReference type="EMBL" id="HG937693">
    <property type="protein sequence ID" value="CDP35767.1"/>
    <property type="molecule type" value="Genomic_DNA"/>
</dbReference>
<dbReference type="GO" id="GO:0006491">
    <property type="term" value="P:N-glycan processing"/>
    <property type="evidence" value="ECO:0007669"/>
    <property type="project" value="TreeGrafter"/>
</dbReference>
<dbReference type="Gene3D" id="2.60.40.1760">
    <property type="entry name" value="glycosyl hydrolase (family 31)"/>
    <property type="match status" value="1"/>
</dbReference>
<sequence>MWLRVWAITVLAVVALVAPAEGAKKHLFKTCDQNGFCNRNRHYADAISQLGGVDKTPYELDLSTVTHKGGKIEGVVVKTIGAGKNKVELPLSLSFLTSGGVRLSIDEKQRLDGAIEVLGHESVTHQRYNVSHYAFRGPVSLVDDVTVSKDEDNRQVVVKYSGNKKVVIEASPLQVSFYKDASSSSPDVVLNGKGFLNFEHWRPIDADNSMHMNEFESSTGAWEEEFDGYKDKKSRGPEAVALDVTFPGYSHVYGIPEHADSLSLKETRGAKEGDHSDPYRLYNVDIFEYETDSPMAMYGSIPFMQAQKPGGSAGVFWANAADTYVDITKDKKDTTSHWMSEGGLLDIFVFLGDSPQEMNQQYGDLTGYTFLPQSFAIGYHQCRWNYNSEEDVLEVNDNFDKHAIPYDTIWLDIEYLSEKKYFTWNEALFSNPQHMMAQLDKTGRKLVPIIDPHIKVTDDYDVVKALRDRELATRDSKGEIFHGHCWPGESIWIDSFNPDAQLYWDFLFSADYHFGGAASNLHIWNDMNEPSVFSGPETSMPRDNIHHGGWEHRDIHNIHGMVFHNATMVSLNKRYHNLQRPFTLTRSYFSGSQRLGAMWTGDNMAKWEYLKVSIPMVLTQGVAGMPFGGADVGGFFGDPSPELHTRWLQAGAFYPFFRGHAHIDSKRREPYIGTPETVQMNRDAVRLRYRLLPTMYNAFHQSSVDGSPVLQPLYYYVPTNEKVFAIDDQFFIGDSGVMAKPVTDEGATSVEMYLPDSKPYYNFYDYKVVRGEGKHKVDAPLDKVPILLRGGHIHPRRERYRRSSELQKHDPYTLVIAADDDGTAKGSLYADDGQSYDYLAGNYVQSKIEFDGRTIEAKSVGPKQGSTLDNDYAKPVVERIVVAGVKTKATEATVTQDGNSWSVKVLPGPGQAITIRNPRVVISKDWSIKL</sequence>
<evidence type="ECO:0000256" key="11">
    <source>
        <dbReference type="SAM" id="SignalP"/>
    </source>
</evidence>
<feature type="domain" description="Glycoside hydrolase family 31 N-terminal" evidence="13">
    <location>
        <begin position="91"/>
        <end position="326"/>
    </location>
</feature>
<keyword evidence="6" id="KW-0256">Endoplasmic reticulum</keyword>
<dbReference type="PANTHER" id="PTHR22762:SF54">
    <property type="entry name" value="BCDNA.GH04962"/>
    <property type="match status" value="1"/>
</dbReference>
<dbReference type="InterPro" id="IPR017853">
    <property type="entry name" value="GH"/>
</dbReference>
<evidence type="ECO:0000256" key="6">
    <source>
        <dbReference type="ARBA" id="ARBA00022824"/>
    </source>
</evidence>
<dbReference type="AlphaFoldDB" id="A0A060TA68"/>
<keyword evidence="4 11" id="KW-0732">Signal</keyword>
<keyword evidence="7" id="KW-0325">Glycoprotein</keyword>
<evidence type="ECO:0000256" key="8">
    <source>
        <dbReference type="ARBA" id="ARBA00023295"/>
    </source>
</evidence>
<dbReference type="InterPro" id="IPR000322">
    <property type="entry name" value="Glyco_hydro_31_TIM"/>
</dbReference>
<keyword evidence="8 10" id="KW-0326">Glycosidase</keyword>
<protein>
    <recommendedName>
        <fullName evidence="9">Glucosidase II subunit alpha</fullName>
    </recommendedName>
</protein>
<dbReference type="CDD" id="cd06603">
    <property type="entry name" value="GH31_GANC_GANAB_alpha"/>
    <property type="match status" value="1"/>
</dbReference>
<dbReference type="CDD" id="cd14752">
    <property type="entry name" value="GH31_N"/>
    <property type="match status" value="1"/>
</dbReference>
<evidence type="ECO:0000313" key="15">
    <source>
        <dbReference type="EMBL" id="CDP35767.1"/>
    </source>
</evidence>
<evidence type="ECO:0000256" key="3">
    <source>
        <dbReference type="ARBA" id="ARBA00007806"/>
    </source>
</evidence>
<organism evidence="15">
    <name type="scientific">Blastobotrys adeninivorans</name>
    <name type="common">Yeast</name>
    <name type="synonym">Arxula adeninivorans</name>
    <dbReference type="NCBI Taxonomy" id="409370"/>
    <lineage>
        <taxon>Eukaryota</taxon>
        <taxon>Fungi</taxon>
        <taxon>Dikarya</taxon>
        <taxon>Ascomycota</taxon>
        <taxon>Saccharomycotina</taxon>
        <taxon>Dipodascomycetes</taxon>
        <taxon>Dipodascales</taxon>
        <taxon>Trichomonascaceae</taxon>
        <taxon>Blastobotrys</taxon>
    </lineage>
</organism>
<evidence type="ECO:0000259" key="12">
    <source>
        <dbReference type="Pfam" id="PF01055"/>
    </source>
</evidence>
<proteinExistence type="inferred from homology"/>
<comment type="similarity">
    <text evidence="3 10">Belongs to the glycosyl hydrolase 31 family.</text>
</comment>